<evidence type="ECO:0000313" key="6">
    <source>
        <dbReference type="EMBL" id="HIQ96346.1"/>
    </source>
</evidence>
<keyword evidence="3" id="KW-0520">NAD</keyword>
<dbReference type="InterPro" id="IPR029035">
    <property type="entry name" value="DHS-like_NAD/FAD-binding_dom"/>
</dbReference>
<feature type="binding site" evidence="4">
    <location>
        <position position="132"/>
    </location>
    <ligand>
        <name>Zn(2+)</name>
        <dbReference type="ChEBI" id="CHEBI:29105"/>
    </ligand>
</feature>
<evidence type="ECO:0000256" key="3">
    <source>
        <dbReference type="ARBA" id="ARBA00023027"/>
    </source>
</evidence>
<dbReference type="InterPro" id="IPR050134">
    <property type="entry name" value="NAD-dep_sirtuin_deacylases"/>
</dbReference>
<reference evidence="6" key="1">
    <citation type="submission" date="2020-10" db="EMBL/GenBank/DDBJ databases">
        <authorList>
            <person name="Gilroy R."/>
        </authorList>
    </citation>
    <scope>NUCLEOTIDE SEQUENCE</scope>
    <source>
        <strain evidence="6">ChiSjej3B21-11622</strain>
    </source>
</reference>
<dbReference type="InterPro" id="IPR003000">
    <property type="entry name" value="Sirtuin"/>
</dbReference>
<gene>
    <name evidence="6" type="ORF">IAB26_07265</name>
</gene>
<dbReference type="GO" id="GO:0046872">
    <property type="term" value="F:metal ion binding"/>
    <property type="evidence" value="ECO:0007669"/>
    <property type="project" value="UniProtKB-KW"/>
</dbReference>
<dbReference type="SUPFAM" id="SSF52467">
    <property type="entry name" value="DHS-like NAD/FAD-binding domain"/>
    <property type="match status" value="1"/>
</dbReference>
<dbReference type="Proteomes" id="UP000886886">
    <property type="component" value="Unassembled WGS sequence"/>
</dbReference>
<comment type="caution">
    <text evidence="6">The sequence shown here is derived from an EMBL/GenBank/DDBJ whole genome shotgun (WGS) entry which is preliminary data.</text>
</comment>
<feature type="binding site" evidence="4">
    <location>
        <position position="153"/>
    </location>
    <ligand>
        <name>Zn(2+)</name>
        <dbReference type="ChEBI" id="CHEBI:29105"/>
    </ligand>
</feature>
<dbReference type="GO" id="GO:0017136">
    <property type="term" value="F:histone deacetylase activity, NAD-dependent"/>
    <property type="evidence" value="ECO:0007669"/>
    <property type="project" value="TreeGrafter"/>
</dbReference>
<dbReference type="AlphaFoldDB" id="A0A9D0ZVN6"/>
<dbReference type="PROSITE" id="PS50305">
    <property type="entry name" value="SIRTUIN"/>
    <property type="match status" value="1"/>
</dbReference>
<dbReference type="PANTHER" id="PTHR11085">
    <property type="entry name" value="NAD-DEPENDENT PROTEIN DEACYLASE SIRTUIN-5, MITOCHONDRIAL-RELATED"/>
    <property type="match status" value="1"/>
</dbReference>
<dbReference type="Gene3D" id="3.40.50.1220">
    <property type="entry name" value="TPP-binding domain"/>
    <property type="match status" value="1"/>
</dbReference>
<feature type="binding site" evidence="4">
    <location>
        <position position="156"/>
    </location>
    <ligand>
        <name>Zn(2+)</name>
        <dbReference type="ChEBI" id="CHEBI:29105"/>
    </ligand>
</feature>
<organism evidence="6 7">
    <name type="scientific">Candidatus Limivivens merdigallinarum</name>
    <dbReference type="NCBI Taxonomy" id="2840859"/>
    <lineage>
        <taxon>Bacteria</taxon>
        <taxon>Bacillati</taxon>
        <taxon>Bacillota</taxon>
        <taxon>Clostridia</taxon>
        <taxon>Lachnospirales</taxon>
        <taxon>Lachnospiraceae</taxon>
        <taxon>Lachnospiraceae incertae sedis</taxon>
        <taxon>Candidatus Limivivens</taxon>
    </lineage>
</organism>
<evidence type="ECO:0000256" key="1">
    <source>
        <dbReference type="ARBA" id="ARBA00012928"/>
    </source>
</evidence>
<accession>A0A9D0ZVN6</accession>
<proteinExistence type="predicted"/>
<evidence type="ECO:0000313" key="7">
    <source>
        <dbReference type="Proteomes" id="UP000886886"/>
    </source>
</evidence>
<protein>
    <recommendedName>
        <fullName evidence="1">protein acetyllysine N-acetyltransferase</fullName>
        <ecNumber evidence="1">2.3.1.286</ecNumber>
    </recommendedName>
</protein>
<dbReference type="InterPro" id="IPR026590">
    <property type="entry name" value="Ssirtuin_cat_dom"/>
</dbReference>
<dbReference type="InterPro" id="IPR026591">
    <property type="entry name" value="Sirtuin_cat_small_dom_sf"/>
</dbReference>
<dbReference type="GO" id="GO:0070403">
    <property type="term" value="F:NAD+ binding"/>
    <property type="evidence" value="ECO:0007669"/>
    <property type="project" value="InterPro"/>
</dbReference>
<dbReference type="EC" id="2.3.1.286" evidence="1"/>
<dbReference type="Gene3D" id="3.30.1600.10">
    <property type="entry name" value="SIR2/SIRT2 'Small Domain"/>
    <property type="match status" value="1"/>
</dbReference>
<evidence type="ECO:0000259" key="5">
    <source>
        <dbReference type="PROSITE" id="PS50305"/>
    </source>
</evidence>
<reference evidence="6" key="2">
    <citation type="journal article" date="2021" name="PeerJ">
        <title>Extensive microbial diversity within the chicken gut microbiome revealed by metagenomics and culture.</title>
        <authorList>
            <person name="Gilroy R."/>
            <person name="Ravi A."/>
            <person name="Getino M."/>
            <person name="Pursley I."/>
            <person name="Horton D.L."/>
            <person name="Alikhan N.F."/>
            <person name="Baker D."/>
            <person name="Gharbi K."/>
            <person name="Hall N."/>
            <person name="Watson M."/>
            <person name="Adriaenssens E.M."/>
            <person name="Foster-Nyarko E."/>
            <person name="Jarju S."/>
            <person name="Secka A."/>
            <person name="Antonio M."/>
            <person name="Oren A."/>
            <person name="Chaudhuri R.R."/>
            <person name="La Ragione R."/>
            <person name="Hildebrand F."/>
            <person name="Pallen M.J."/>
        </authorList>
    </citation>
    <scope>NUCLEOTIDE SEQUENCE</scope>
    <source>
        <strain evidence="6">ChiSjej3B21-11622</strain>
    </source>
</reference>
<feature type="binding site" evidence="4">
    <location>
        <position position="135"/>
    </location>
    <ligand>
        <name>Zn(2+)</name>
        <dbReference type="ChEBI" id="CHEBI:29105"/>
    </ligand>
</feature>
<dbReference type="PANTHER" id="PTHR11085:SF10">
    <property type="entry name" value="NAD-DEPENDENT PROTEIN DEACYLASE SIRTUIN-5, MITOCHONDRIAL-RELATED"/>
    <property type="match status" value="1"/>
</dbReference>
<keyword evidence="2" id="KW-0808">Transferase</keyword>
<feature type="active site" description="Proton acceptor" evidence="4">
    <location>
        <position position="123"/>
    </location>
</feature>
<keyword evidence="4" id="KW-0479">Metal-binding</keyword>
<evidence type="ECO:0000256" key="2">
    <source>
        <dbReference type="ARBA" id="ARBA00022679"/>
    </source>
</evidence>
<feature type="domain" description="Deacetylase sirtuin-type" evidence="5">
    <location>
        <begin position="1"/>
        <end position="246"/>
    </location>
</feature>
<dbReference type="EMBL" id="DVFT01000107">
    <property type="protein sequence ID" value="HIQ96346.1"/>
    <property type="molecule type" value="Genomic_DNA"/>
</dbReference>
<evidence type="ECO:0000256" key="4">
    <source>
        <dbReference type="PROSITE-ProRule" id="PRU00236"/>
    </source>
</evidence>
<sequence length="246" mass="28250">MESFDYFVKTITNAEYVVCLTGLNMIRELGMRHYKDLDKAYEVEQKYGYSPEELYTAQCFNTRPEIFYQFYRNEILKHIDTEPGKAFYALADLERKGRVKAILTKGIYNFLRKAGCTNVYYLHGNMCEHNHCTHCGKEFPVEYLLESRKVPTCDVCGSVIHPGPILLGEMIPNHLASAVAGEVSRADVLLVLGTHLKASICQEYIQYFRGDKVVLINEEEHYSDNVADFVMHSKVSDVLPKLNERI</sequence>
<keyword evidence="4" id="KW-0862">Zinc</keyword>
<name>A0A9D0ZVN6_9FIRM</name>
<dbReference type="Pfam" id="PF02146">
    <property type="entry name" value="SIR2"/>
    <property type="match status" value="1"/>
</dbReference>